<proteinExistence type="inferred from homology"/>
<evidence type="ECO:0000256" key="10">
    <source>
        <dbReference type="RuleBase" id="RU079119"/>
    </source>
</evidence>
<feature type="compositionally biased region" description="Basic and acidic residues" evidence="11">
    <location>
        <begin position="389"/>
        <end position="403"/>
    </location>
</feature>
<keyword evidence="14" id="KW-1185">Reference proteome</keyword>
<dbReference type="EMBL" id="KI669465">
    <property type="protein sequence ID" value="OCF55869.1"/>
    <property type="molecule type" value="Genomic_DNA"/>
</dbReference>
<evidence type="ECO:0000256" key="7">
    <source>
        <dbReference type="ARBA" id="ARBA00023288"/>
    </source>
</evidence>
<comment type="subcellular location">
    <subcellularLocation>
        <location evidence="1">Membrane</location>
        <topology evidence="1">Multi-pass membrane protein</topology>
    </subcellularLocation>
</comment>
<dbReference type="Proteomes" id="UP000092583">
    <property type="component" value="Unassembled WGS sequence"/>
</dbReference>
<keyword evidence="2 10" id="KW-0808">Transferase</keyword>
<keyword evidence="3 10" id="KW-0812">Transmembrane</keyword>
<reference evidence="13 14" key="1">
    <citation type="submission" date="2013-07" db="EMBL/GenBank/DDBJ databases">
        <title>The Genome Sequence of Kwoniella mangroviensis CBS10435.</title>
        <authorList>
            <consortium name="The Broad Institute Genome Sequencing Platform"/>
            <person name="Cuomo C."/>
            <person name="Litvintseva A."/>
            <person name="Chen Y."/>
            <person name="Heitman J."/>
            <person name="Sun S."/>
            <person name="Springer D."/>
            <person name="Dromer F."/>
            <person name="Young S.K."/>
            <person name="Zeng Q."/>
            <person name="Gargeya S."/>
            <person name="Fitzgerald M."/>
            <person name="Abouelleil A."/>
            <person name="Alvarado L."/>
            <person name="Berlin A.M."/>
            <person name="Chapman S.B."/>
            <person name="Dewar J."/>
            <person name="Goldberg J."/>
            <person name="Griggs A."/>
            <person name="Gujja S."/>
            <person name="Hansen M."/>
            <person name="Howarth C."/>
            <person name="Imamovic A."/>
            <person name="Larimer J."/>
            <person name="McCowan C."/>
            <person name="Murphy C."/>
            <person name="Pearson M."/>
            <person name="Priest M."/>
            <person name="Roberts A."/>
            <person name="Saif S."/>
            <person name="Shea T."/>
            <person name="Sykes S."/>
            <person name="Wortman J."/>
            <person name="Nusbaum C."/>
            <person name="Birren B."/>
        </authorList>
    </citation>
    <scope>NUCLEOTIDE SEQUENCE [LARGE SCALE GENOMIC DNA]</scope>
    <source>
        <strain evidence="13 14">CBS 10435</strain>
    </source>
</reference>
<evidence type="ECO:0000256" key="11">
    <source>
        <dbReference type="SAM" id="MobiDB-lite"/>
    </source>
</evidence>
<feature type="compositionally biased region" description="Pro residues" evidence="11">
    <location>
        <begin position="338"/>
        <end position="350"/>
    </location>
</feature>
<feature type="compositionally biased region" description="Low complexity" evidence="11">
    <location>
        <begin position="405"/>
        <end position="416"/>
    </location>
</feature>
<gene>
    <name evidence="13" type="ORF">L486_06625</name>
</gene>
<keyword evidence="7" id="KW-0449">Lipoprotein</keyword>
<feature type="domain" description="Palmitoyltransferase DHHC" evidence="12">
    <location>
        <begin position="91"/>
        <end position="214"/>
    </location>
</feature>
<feature type="compositionally biased region" description="Polar residues" evidence="11">
    <location>
        <begin position="368"/>
        <end position="387"/>
    </location>
</feature>
<dbReference type="InterPro" id="IPR039859">
    <property type="entry name" value="PFA4/ZDH16/20/ERF2-like"/>
</dbReference>
<dbReference type="STRING" id="1331196.A0A1B9IJL5"/>
<dbReference type="Pfam" id="PF01529">
    <property type="entry name" value="DHHC"/>
    <property type="match status" value="1"/>
</dbReference>
<feature type="compositionally biased region" description="Gly residues" evidence="11">
    <location>
        <begin position="311"/>
        <end position="322"/>
    </location>
</feature>
<dbReference type="AlphaFoldDB" id="A0A1B9IJL5"/>
<evidence type="ECO:0000313" key="14">
    <source>
        <dbReference type="Proteomes" id="UP000092583"/>
    </source>
</evidence>
<feature type="region of interest" description="Disordered" evidence="11">
    <location>
        <begin position="311"/>
        <end position="492"/>
    </location>
</feature>
<feature type="transmembrane region" description="Helical" evidence="10">
    <location>
        <begin position="6"/>
        <end position="29"/>
    </location>
</feature>
<feature type="transmembrane region" description="Helical" evidence="10">
    <location>
        <begin position="41"/>
        <end position="59"/>
    </location>
</feature>
<comment type="similarity">
    <text evidence="10">Belongs to the DHHC palmitoyltransferase family.</text>
</comment>
<keyword evidence="6" id="KW-0564">Palmitate</keyword>
<evidence type="ECO:0000256" key="8">
    <source>
        <dbReference type="ARBA" id="ARBA00023315"/>
    </source>
</evidence>
<evidence type="ECO:0000256" key="4">
    <source>
        <dbReference type="ARBA" id="ARBA00022989"/>
    </source>
</evidence>
<dbReference type="PANTHER" id="PTHR12246">
    <property type="entry name" value="PALMITOYLTRANSFERASE ZDHHC16"/>
    <property type="match status" value="1"/>
</dbReference>
<feature type="compositionally biased region" description="Basic and acidic residues" evidence="11">
    <location>
        <begin position="471"/>
        <end position="484"/>
    </location>
</feature>
<evidence type="ECO:0000256" key="6">
    <source>
        <dbReference type="ARBA" id="ARBA00023139"/>
    </source>
</evidence>
<evidence type="ECO:0000256" key="1">
    <source>
        <dbReference type="ARBA" id="ARBA00004141"/>
    </source>
</evidence>
<accession>A0A1B9IJL5</accession>
<feature type="transmembrane region" description="Helical" evidence="10">
    <location>
        <begin position="136"/>
        <end position="153"/>
    </location>
</feature>
<dbReference type="GO" id="GO:0019706">
    <property type="term" value="F:protein-cysteine S-palmitoyltransferase activity"/>
    <property type="evidence" value="ECO:0007669"/>
    <property type="project" value="UniProtKB-EC"/>
</dbReference>
<organism evidence="13 14">
    <name type="scientific">Kwoniella mangroviensis CBS 10435</name>
    <dbReference type="NCBI Taxonomy" id="1331196"/>
    <lineage>
        <taxon>Eukaryota</taxon>
        <taxon>Fungi</taxon>
        <taxon>Dikarya</taxon>
        <taxon>Basidiomycota</taxon>
        <taxon>Agaricomycotina</taxon>
        <taxon>Tremellomycetes</taxon>
        <taxon>Tremellales</taxon>
        <taxon>Cryptococcaceae</taxon>
        <taxon>Kwoniella</taxon>
    </lineage>
</organism>
<dbReference type="EC" id="2.3.1.225" evidence="10"/>
<keyword evidence="8 10" id="KW-0012">Acyltransferase</keyword>
<evidence type="ECO:0000256" key="9">
    <source>
        <dbReference type="ARBA" id="ARBA00048048"/>
    </source>
</evidence>
<comment type="catalytic activity">
    <reaction evidence="9 10">
        <text>L-cysteinyl-[protein] + hexadecanoyl-CoA = S-hexadecanoyl-L-cysteinyl-[protein] + CoA</text>
        <dbReference type="Rhea" id="RHEA:36683"/>
        <dbReference type="Rhea" id="RHEA-COMP:10131"/>
        <dbReference type="Rhea" id="RHEA-COMP:11032"/>
        <dbReference type="ChEBI" id="CHEBI:29950"/>
        <dbReference type="ChEBI" id="CHEBI:57287"/>
        <dbReference type="ChEBI" id="CHEBI:57379"/>
        <dbReference type="ChEBI" id="CHEBI:74151"/>
        <dbReference type="EC" id="2.3.1.225"/>
    </reaction>
</comment>
<sequence length="492" mass="55462">MARDWGRAWVIGTSLLISFISFSSQIFVVWPWYGRVISVDLLKLLVPFNFCVFMVFWNYRLCVITPPGGVPHGWRPNLSSMEGQEVKKGNHAPRYCKTCEHYKPPRAHHCRQCKTCIVNHCPWIANCVGFFNQGHFIRFLLWVDIATSYHLIMMVKRVFFMSYSYHEEPTLSDILFLVFNFASCAPVWLCVGMFSMYHLYLACGNSTTIEGWEKDKVATLVRRGKIKEIKYPYSIGLVKNVKSVLGPNPLLWLWPQPMRGDGLSFLVNPDAGGESASEQWADIVAPRRDLSGPALVPMGYGSGDAVIRGSGSGSIGRAGSGNGEERQQYPNVQYSWPPQDPTRLPNPRPIPNGTSPFIYGNEGFNPNLRPSNSQIRSRSGYSRTPPNRNHGEEGYSSTEEREYGSISSGSNSRSSSPEIYLSDYDDHNEGPLPSGKRLPRVRRGSEGWEVRPGPVGPVGSWADLEYGGHTVSREQRRPWEDEGRYNYYVPGE</sequence>
<evidence type="ECO:0000256" key="2">
    <source>
        <dbReference type="ARBA" id="ARBA00022679"/>
    </source>
</evidence>
<dbReference type="InterPro" id="IPR001594">
    <property type="entry name" value="Palmitoyltrfase_DHHC"/>
</dbReference>
<comment type="domain">
    <text evidence="10">The DHHC domain is required for palmitoyltransferase activity.</text>
</comment>
<feature type="transmembrane region" description="Helical" evidence="10">
    <location>
        <begin position="174"/>
        <end position="200"/>
    </location>
</feature>
<evidence type="ECO:0000259" key="12">
    <source>
        <dbReference type="Pfam" id="PF01529"/>
    </source>
</evidence>
<evidence type="ECO:0000256" key="3">
    <source>
        <dbReference type="ARBA" id="ARBA00022692"/>
    </source>
</evidence>
<dbReference type="GO" id="GO:0016020">
    <property type="term" value="C:membrane"/>
    <property type="evidence" value="ECO:0007669"/>
    <property type="project" value="UniProtKB-SubCell"/>
</dbReference>
<protein>
    <recommendedName>
        <fullName evidence="10">Palmitoyltransferase</fullName>
        <ecNumber evidence="10">2.3.1.225</ecNumber>
    </recommendedName>
</protein>
<keyword evidence="4 10" id="KW-1133">Transmembrane helix</keyword>
<reference evidence="14" key="2">
    <citation type="submission" date="2013-12" db="EMBL/GenBank/DDBJ databases">
        <title>Evolution of pathogenesis and genome organization in the Tremellales.</title>
        <authorList>
            <person name="Cuomo C."/>
            <person name="Litvintseva A."/>
            <person name="Heitman J."/>
            <person name="Chen Y."/>
            <person name="Sun S."/>
            <person name="Springer D."/>
            <person name="Dromer F."/>
            <person name="Young S."/>
            <person name="Zeng Q."/>
            <person name="Chapman S."/>
            <person name="Gujja S."/>
            <person name="Saif S."/>
            <person name="Birren B."/>
        </authorList>
    </citation>
    <scope>NUCLEOTIDE SEQUENCE [LARGE SCALE GENOMIC DNA]</scope>
    <source>
        <strain evidence="14">CBS 10435</strain>
    </source>
</reference>
<name>A0A1B9IJL5_9TREE</name>
<evidence type="ECO:0000256" key="5">
    <source>
        <dbReference type="ARBA" id="ARBA00023136"/>
    </source>
</evidence>
<keyword evidence="5 10" id="KW-0472">Membrane</keyword>
<dbReference type="PROSITE" id="PS50216">
    <property type="entry name" value="DHHC"/>
    <property type="match status" value="1"/>
</dbReference>
<dbReference type="OrthoDB" id="331948at2759"/>
<evidence type="ECO:0000313" key="13">
    <source>
        <dbReference type="EMBL" id="OCF55869.1"/>
    </source>
</evidence>